<dbReference type="AlphaFoldDB" id="A0A0A9GKZ7"/>
<evidence type="ECO:0000313" key="1">
    <source>
        <dbReference type="EMBL" id="JAE24079.1"/>
    </source>
</evidence>
<reference evidence="1" key="2">
    <citation type="journal article" date="2015" name="Data Brief">
        <title>Shoot transcriptome of the giant reed, Arundo donax.</title>
        <authorList>
            <person name="Barrero R.A."/>
            <person name="Guerrero F.D."/>
            <person name="Moolhuijzen P."/>
            <person name="Goolsby J.A."/>
            <person name="Tidwell J."/>
            <person name="Bellgard S.E."/>
            <person name="Bellgard M.I."/>
        </authorList>
    </citation>
    <scope>NUCLEOTIDE SEQUENCE</scope>
    <source>
        <tissue evidence="1">Shoot tissue taken approximately 20 cm above the soil surface</tissue>
    </source>
</reference>
<protein>
    <submittedName>
        <fullName evidence="1">Uncharacterized protein</fullName>
    </submittedName>
</protein>
<proteinExistence type="predicted"/>
<sequence length="41" mass="4898">MLRDLAFCVCCMRHQLQFKTTAYFERCEVVASHNNYVRISI</sequence>
<name>A0A0A9GKZ7_ARUDO</name>
<organism evidence="1">
    <name type="scientific">Arundo donax</name>
    <name type="common">Giant reed</name>
    <name type="synonym">Donax arundinaceus</name>
    <dbReference type="NCBI Taxonomy" id="35708"/>
    <lineage>
        <taxon>Eukaryota</taxon>
        <taxon>Viridiplantae</taxon>
        <taxon>Streptophyta</taxon>
        <taxon>Embryophyta</taxon>
        <taxon>Tracheophyta</taxon>
        <taxon>Spermatophyta</taxon>
        <taxon>Magnoliopsida</taxon>
        <taxon>Liliopsida</taxon>
        <taxon>Poales</taxon>
        <taxon>Poaceae</taxon>
        <taxon>PACMAD clade</taxon>
        <taxon>Arundinoideae</taxon>
        <taxon>Arundineae</taxon>
        <taxon>Arundo</taxon>
    </lineage>
</organism>
<dbReference type="EMBL" id="GBRH01173817">
    <property type="protein sequence ID" value="JAE24079.1"/>
    <property type="molecule type" value="Transcribed_RNA"/>
</dbReference>
<reference evidence="1" key="1">
    <citation type="submission" date="2014-09" db="EMBL/GenBank/DDBJ databases">
        <authorList>
            <person name="Magalhaes I.L.F."/>
            <person name="Oliveira U."/>
            <person name="Santos F.R."/>
            <person name="Vidigal T.H.D.A."/>
            <person name="Brescovit A.D."/>
            <person name="Santos A.J."/>
        </authorList>
    </citation>
    <scope>NUCLEOTIDE SEQUENCE</scope>
    <source>
        <tissue evidence="1">Shoot tissue taken approximately 20 cm above the soil surface</tissue>
    </source>
</reference>
<accession>A0A0A9GKZ7</accession>